<keyword evidence="8" id="KW-0812">Transmembrane</keyword>
<dbReference type="CDD" id="cd11055">
    <property type="entry name" value="CYP3A-like"/>
    <property type="match status" value="1"/>
</dbReference>
<evidence type="ECO:0000256" key="7">
    <source>
        <dbReference type="RuleBase" id="RU000461"/>
    </source>
</evidence>
<reference evidence="9 10" key="1">
    <citation type="submission" date="2022-05" db="EMBL/GenBank/DDBJ databases">
        <authorList>
            <consortium name="Genoscope - CEA"/>
            <person name="William W."/>
        </authorList>
    </citation>
    <scope>NUCLEOTIDE SEQUENCE [LARGE SCALE GENOMIC DNA]</scope>
</reference>
<dbReference type="InterPro" id="IPR002401">
    <property type="entry name" value="Cyt_P450_E_grp-I"/>
</dbReference>
<dbReference type="Pfam" id="PF00067">
    <property type="entry name" value="p450"/>
    <property type="match status" value="1"/>
</dbReference>
<keyword evidence="2 7" id="KW-0349">Heme</keyword>
<dbReference type="InterPro" id="IPR017972">
    <property type="entry name" value="Cyt_P450_CS"/>
</dbReference>
<dbReference type="Gene3D" id="1.10.630.10">
    <property type="entry name" value="Cytochrome P450"/>
    <property type="match status" value="1"/>
</dbReference>
<proteinExistence type="inferred from homology"/>
<evidence type="ECO:0000313" key="9">
    <source>
        <dbReference type="EMBL" id="CAH3172956.1"/>
    </source>
</evidence>
<accession>A0ABN8R265</accession>
<comment type="function">
    <text evidence="6">Cytochromes P450 are a group of heme-thiolate monooxygenases. They oxidize a variety of structurally unrelated compounds, including steroids, fatty acids, and xenobiotics.</text>
</comment>
<keyword evidence="5 7" id="KW-0408">Iron</keyword>
<evidence type="ECO:0000256" key="8">
    <source>
        <dbReference type="SAM" id="Phobius"/>
    </source>
</evidence>
<keyword evidence="10" id="KW-1185">Reference proteome</keyword>
<feature type="transmembrane region" description="Helical" evidence="8">
    <location>
        <begin position="12"/>
        <end position="29"/>
    </location>
</feature>
<dbReference type="InterPro" id="IPR001128">
    <property type="entry name" value="Cyt_P450"/>
</dbReference>
<dbReference type="InterPro" id="IPR050705">
    <property type="entry name" value="Cytochrome_P450_3A"/>
</dbReference>
<keyword evidence="7" id="KW-0503">Monooxygenase</keyword>
<dbReference type="PANTHER" id="PTHR24302">
    <property type="entry name" value="CYTOCHROME P450 FAMILY 3"/>
    <property type="match status" value="1"/>
</dbReference>
<evidence type="ECO:0000313" key="10">
    <source>
        <dbReference type="Proteomes" id="UP001159405"/>
    </source>
</evidence>
<organism evidence="9 10">
    <name type="scientific">Porites lobata</name>
    <dbReference type="NCBI Taxonomy" id="104759"/>
    <lineage>
        <taxon>Eukaryota</taxon>
        <taxon>Metazoa</taxon>
        <taxon>Cnidaria</taxon>
        <taxon>Anthozoa</taxon>
        <taxon>Hexacorallia</taxon>
        <taxon>Scleractinia</taxon>
        <taxon>Fungiina</taxon>
        <taxon>Poritidae</taxon>
        <taxon>Porites</taxon>
    </lineage>
</organism>
<name>A0ABN8R265_9CNID</name>
<sequence>MTADQLSFWDPTVIFTTIFALLLFSYWYGTTGFSVLQRLKVPGPKPIPFFGNILDVRKYGSVHLMMLDYAKKYGKVFAVSLGRKPSLVVADPEMLKSVMVKDFTSFHNRMMPLPPPPMNANVFSARDATWKRIRNILTPSFSSKKMKLMVPLIEESCDVFLKELDQIADTGKTVNVMDWFSKLALEVIFSTAFGIKADVQTDPDEKLLKKVRSAFSFPFILRILSRIPILSTFLKLLLSLRSNMGYFGKVALEIIRQRRETGTAERQDLMQLMLKAQQESTVHGVSKITDEEIVAQCIAFLLGGHETSMISLSTSAYHLALYPAVQEKLRKCICEYMETNPSSSFYEISQGIEYLDCVINETLRVFPPAHQLNRECTQDCVVNGIAIPKRIEIIIPFYTLHHDPDAWEDPEKFDPERFRSPAKENRHPYQFMPFGAGPRVCLGMRLALMEVKILLVKILLKYKFVRSPETQVPMAMHAGNTLAPKDGVHLKIESI</sequence>
<evidence type="ECO:0000256" key="1">
    <source>
        <dbReference type="ARBA" id="ARBA00010617"/>
    </source>
</evidence>
<protein>
    <recommendedName>
        <fullName evidence="11">Cytochrome P450</fullName>
    </recommendedName>
</protein>
<evidence type="ECO:0000256" key="3">
    <source>
        <dbReference type="ARBA" id="ARBA00022723"/>
    </source>
</evidence>
<dbReference type="PRINTS" id="PR00385">
    <property type="entry name" value="P450"/>
</dbReference>
<comment type="similarity">
    <text evidence="1 7">Belongs to the cytochrome P450 family.</text>
</comment>
<keyword evidence="4 7" id="KW-0560">Oxidoreductase</keyword>
<dbReference type="Proteomes" id="UP001159405">
    <property type="component" value="Unassembled WGS sequence"/>
</dbReference>
<dbReference type="InterPro" id="IPR036396">
    <property type="entry name" value="Cyt_P450_sf"/>
</dbReference>
<dbReference type="PANTHER" id="PTHR24302:SF15">
    <property type="entry name" value="FATTY-ACID PEROXYGENASE"/>
    <property type="match status" value="1"/>
</dbReference>
<gene>
    <name evidence="9" type="ORF">PLOB_00013436</name>
</gene>
<keyword evidence="3 7" id="KW-0479">Metal-binding</keyword>
<dbReference type="PRINTS" id="PR00463">
    <property type="entry name" value="EP450I"/>
</dbReference>
<evidence type="ECO:0000256" key="2">
    <source>
        <dbReference type="ARBA" id="ARBA00022617"/>
    </source>
</evidence>
<dbReference type="EMBL" id="CALNXK010000177">
    <property type="protein sequence ID" value="CAH3172956.1"/>
    <property type="molecule type" value="Genomic_DNA"/>
</dbReference>
<dbReference type="SUPFAM" id="SSF48264">
    <property type="entry name" value="Cytochrome P450"/>
    <property type="match status" value="1"/>
</dbReference>
<evidence type="ECO:0008006" key="11">
    <source>
        <dbReference type="Google" id="ProtNLM"/>
    </source>
</evidence>
<keyword evidence="8" id="KW-1133">Transmembrane helix</keyword>
<evidence type="ECO:0000256" key="5">
    <source>
        <dbReference type="ARBA" id="ARBA00023004"/>
    </source>
</evidence>
<comment type="caution">
    <text evidence="9">The sequence shown here is derived from an EMBL/GenBank/DDBJ whole genome shotgun (WGS) entry which is preliminary data.</text>
</comment>
<keyword evidence="8" id="KW-0472">Membrane</keyword>
<evidence type="ECO:0000256" key="4">
    <source>
        <dbReference type="ARBA" id="ARBA00023002"/>
    </source>
</evidence>
<dbReference type="PROSITE" id="PS00086">
    <property type="entry name" value="CYTOCHROME_P450"/>
    <property type="match status" value="1"/>
</dbReference>
<evidence type="ECO:0000256" key="6">
    <source>
        <dbReference type="ARBA" id="ARBA00043906"/>
    </source>
</evidence>